<dbReference type="AlphaFoldDB" id="A0A161IP28"/>
<dbReference type="EMBL" id="CP015378">
    <property type="protein sequence ID" value="ANC77425.1"/>
    <property type="molecule type" value="Genomic_DNA"/>
</dbReference>
<dbReference type="SUPFAM" id="SSF89447">
    <property type="entry name" value="AbrB/MazE/MraZ-like"/>
    <property type="match status" value="1"/>
</dbReference>
<dbReference type="RefSeq" id="WP_066395025.1">
    <property type="nucleotide sequence ID" value="NZ_CP015378.1"/>
</dbReference>
<dbReference type="Proteomes" id="UP000076623">
    <property type="component" value="Chromosome"/>
</dbReference>
<dbReference type="InterPro" id="IPR037914">
    <property type="entry name" value="SpoVT-AbrB_sf"/>
</dbReference>
<evidence type="ECO:0000313" key="1">
    <source>
        <dbReference type="EMBL" id="ANC77425.1"/>
    </source>
</evidence>
<evidence type="ECO:0000313" key="2">
    <source>
        <dbReference type="Proteomes" id="UP000076623"/>
    </source>
</evidence>
<keyword evidence="2" id="KW-1185">Reference proteome</keyword>
<sequence length="67" mass="8032">MAILLKRCYYKKKGYFYIPVVWREEFQFEVGETVSLDIESDKIIIDKKGDRRFTQVVGVKGRRLEEN</sequence>
<accession>A0A161IP28</accession>
<protein>
    <recommendedName>
        <fullName evidence="3">SpoVT-AbrB domain-containing protein</fullName>
    </recommendedName>
</protein>
<reference evidence="1 2" key="1">
    <citation type="submission" date="2016-04" db="EMBL/GenBank/DDBJ databases">
        <title>Complete genome sequence of Fictibacillus phosphorivorans G25-29, a strain toxic to nematodes.</title>
        <authorList>
            <person name="Zheng Z."/>
        </authorList>
    </citation>
    <scope>NUCLEOTIDE SEQUENCE [LARGE SCALE GENOMIC DNA]</scope>
    <source>
        <strain evidence="1 2">G25-29</strain>
    </source>
</reference>
<organism evidence="1 2">
    <name type="scientific">Fictibacillus phosphorivorans</name>
    <dbReference type="NCBI Taxonomy" id="1221500"/>
    <lineage>
        <taxon>Bacteria</taxon>
        <taxon>Bacillati</taxon>
        <taxon>Bacillota</taxon>
        <taxon>Bacilli</taxon>
        <taxon>Bacillales</taxon>
        <taxon>Fictibacillaceae</taxon>
        <taxon>Fictibacillus</taxon>
    </lineage>
</organism>
<name>A0A161IP28_9BACL</name>
<proteinExistence type="predicted"/>
<dbReference type="KEGG" id="fpn:ABE65_011675"/>
<gene>
    <name evidence="1" type="ORF">ABE65_011675</name>
</gene>
<evidence type="ECO:0008006" key="3">
    <source>
        <dbReference type="Google" id="ProtNLM"/>
    </source>
</evidence>